<evidence type="ECO:0000313" key="2">
    <source>
        <dbReference type="EMBL" id="MDG1643756.1"/>
    </source>
</evidence>
<sequence>MMKLTDPAVKDLNTIADWLSVDDFSAADNLQPDMLILAGHAIMPNIVGAVNFAANADIPVIFSGGIGHSTDLLREAVKCNAYIAASLKYSLNDSEARILADIAKMVFGIGADKIYLEDKSTNCGLNALFTRNLIQQEKLTARNIILVQDPLMQRRTWESFRFCWQQQNLAANFINWPVFKPRLKQVNGRYMITGGQLPGVWDLNRYISMTLGEVKRLRDDAGGYGPKGAGFIGHVTVPDVVEEAWQRLTYCTNLAGLVR</sequence>
<dbReference type="PANTHER" id="PTHR30336:SF20">
    <property type="entry name" value="DUF218 DOMAIN-CONTAINING PROTEIN"/>
    <property type="match status" value="1"/>
</dbReference>
<accession>A0ABT6EFY1</accession>
<dbReference type="Proteomes" id="UP001075001">
    <property type="component" value="Unassembled WGS sequence"/>
</dbReference>
<dbReference type="EMBL" id="JAPQEX020000001">
    <property type="protein sequence ID" value="MDG1643756.1"/>
    <property type="molecule type" value="Genomic_DNA"/>
</dbReference>
<organism evidence="2 3">
    <name type="scientific">Klebsiella huaxiensis</name>
    <dbReference type="NCBI Taxonomy" id="2153354"/>
    <lineage>
        <taxon>Bacteria</taxon>
        <taxon>Pseudomonadati</taxon>
        <taxon>Pseudomonadota</taxon>
        <taxon>Gammaproteobacteria</taxon>
        <taxon>Enterobacterales</taxon>
        <taxon>Enterobacteriaceae</taxon>
        <taxon>Klebsiella/Raoultella group</taxon>
        <taxon>Klebsiella</taxon>
    </lineage>
</organism>
<gene>
    <name evidence="2" type="ORF">OXR69_018040</name>
</gene>
<dbReference type="Pfam" id="PF02698">
    <property type="entry name" value="DUF218"/>
    <property type="match status" value="1"/>
</dbReference>
<evidence type="ECO:0000259" key="1">
    <source>
        <dbReference type="Pfam" id="PF02698"/>
    </source>
</evidence>
<proteinExistence type="predicted"/>
<comment type="caution">
    <text evidence="2">The sequence shown here is derived from an EMBL/GenBank/DDBJ whole genome shotgun (WGS) entry which is preliminary data.</text>
</comment>
<dbReference type="RefSeq" id="WP_227015996.1">
    <property type="nucleotide sequence ID" value="NZ_CABGGQ010000014.1"/>
</dbReference>
<dbReference type="CDD" id="cd06259">
    <property type="entry name" value="YdcF-like"/>
    <property type="match status" value="1"/>
</dbReference>
<dbReference type="InterPro" id="IPR051599">
    <property type="entry name" value="Cell_Envelope_Assoc"/>
</dbReference>
<dbReference type="PANTHER" id="PTHR30336">
    <property type="entry name" value="INNER MEMBRANE PROTEIN, PROBABLE PERMEASE"/>
    <property type="match status" value="1"/>
</dbReference>
<reference evidence="2" key="1">
    <citation type="submission" date="2023-03" db="EMBL/GenBank/DDBJ databases">
        <title>identification of new KPC variant in Klebsiella huaxiensis from the Hospital Sewage Samples in China.</title>
        <authorList>
            <person name="Wu Y."/>
        </authorList>
    </citation>
    <scope>NUCLEOTIDE SEQUENCE</scope>
    <source>
        <strain evidence="2">ZR-9</strain>
    </source>
</reference>
<dbReference type="Gene3D" id="3.40.50.620">
    <property type="entry name" value="HUPs"/>
    <property type="match status" value="1"/>
</dbReference>
<feature type="domain" description="DUF218" evidence="1">
    <location>
        <begin position="47"/>
        <end position="163"/>
    </location>
</feature>
<dbReference type="InterPro" id="IPR014729">
    <property type="entry name" value="Rossmann-like_a/b/a_fold"/>
</dbReference>
<dbReference type="Gene3D" id="1.10.3620.10">
    <property type="entry name" value="YdcF like domain"/>
    <property type="match status" value="1"/>
</dbReference>
<keyword evidence="3" id="KW-1185">Reference proteome</keyword>
<name>A0ABT6EFY1_9ENTR</name>
<evidence type="ECO:0000313" key="3">
    <source>
        <dbReference type="Proteomes" id="UP001075001"/>
    </source>
</evidence>
<dbReference type="InterPro" id="IPR003848">
    <property type="entry name" value="DUF218"/>
</dbReference>
<protein>
    <submittedName>
        <fullName evidence="2">YdcF family protein</fullName>
    </submittedName>
</protein>